<organism evidence="1 2">
    <name type="scientific">Pseudomonas putida</name>
    <name type="common">Arthrobacter siderocapsulatus</name>
    <dbReference type="NCBI Taxonomy" id="303"/>
    <lineage>
        <taxon>Bacteria</taxon>
        <taxon>Pseudomonadati</taxon>
        <taxon>Pseudomonadota</taxon>
        <taxon>Gammaproteobacteria</taxon>
        <taxon>Pseudomonadales</taxon>
        <taxon>Pseudomonadaceae</taxon>
        <taxon>Pseudomonas</taxon>
    </lineage>
</organism>
<proteinExistence type="predicted"/>
<protein>
    <submittedName>
        <fullName evidence="1">Uncharacterized protein</fullName>
    </submittedName>
</protein>
<dbReference type="AlphaFoldDB" id="A0A8I1EDA9"/>
<comment type="caution">
    <text evidence="1">The sequence shown here is derived from an EMBL/GenBank/DDBJ whole genome shotgun (WGS) entry which is preliminary data.</text>
</comment>
<dbReference type="Proteomes" id="UP000637061">
    <property type="component" value="Unassembled WGS sequence"/>
</dbReference>
<accession>A0A8I1EDA9</accession>
<sequence length="305" mass="34077">MTKGLFSTLFISGLDNTLFQSKWMDSTGLHPMSRSVSGDPQGYATGAQAELWDAMRHEAFCVGVSARNFEQICRVDGWDPIHEHQLMLIDHGMTLLYRNIFKDEGWAPIEGWSLPYIEMANRNAAALKKEGTELSFELTKHMPDLVTVHNSKLVYSTLPGFNNTNVFYSVRAGALYSHALVNNDMAPLNKLRSLLHRHVSTSELPLTYFEIDGTFSLLPGWFSKKTAIQRLIAMLDSPEPGLDDPRLNAAIRAIGKPKLILTAGARPDDVEFMSLGHFMLTPTKSTITKNLVEQQSEIPLLTDIV</sequence>
<evidence type="ECO:0000313" key="2">
    <source>
        <dbReference type="Proteomes" id="UP000637061"/>
    </source>
</evidence>
<name>A0A8I1EDA9_PSEPU</name>
<gene>
    <name evidence="1" type="ORF">JEU22_04520</name>
</gene>
<evidence type="ECO:0000313" key="1">
    <source>
        <dbReference type="EMBL" id="MBI6883168.1"/>
    </source>
</evidence>
<reference evidence="1" key="1">
    <citation type="submission" date="2020-12" db="EMBL/GenBank/DDBJ databases">
        <title>Enhanced detection system for hospital associated transmission using whole genome sequencing surveillance.</title>
        <authorList>
            <person name="Harrison L.H."/>
            <person name="Van Tyne D."/>
            <person name="Marsh J.W."/>
            <person name="Griffith M.P."/>
            <person name="Snyder D.J."/>
            <person name="Cooper V.S."/>
            <person name="Mustapha M."/>
        </authorList>
    </citation>
    <scope>NUCLEOTIDE SEQUENCE</scope>
    <source>
        <strain evidence="1">PSB00042</strain>
    </source>
</reference>
<dbReference type="RefSeq" id="WP_198746782.1">
    <property type="nucleotide sequence ID" value="NZ_JAEHTE010000002.1"/>
</dbReference>
<dbReference type="EMBL" id="JAEHTE010000002">
    <property type="protein sequence ID" value="MBI6883168.1"/>
    <property type="molecule type" value="Genomic_DNA"/>
</dbReference>